<evidence type="ECO:0000313" key="4">
    <source>
        <dbReference type="Proteomes" id="UP001187682"/>
    </source>
</evidence>
<sequence length="392" mass="43221">MLDNYKALKSKLKADISYYSQWDELLRDAQPSDGAYNDERQKLQAELEVEQEQAFTPGLHSDAMERSFALIVKLKRRIEELDNAHALTTEKNEAQMKTLRGYLKKLHDRIGDSMSKLPPVSPSTPQPTSRGSPILGDLDLSGMDGVEPPPHVDEIIPNPFSEACSAPPDNLQEAQSLDHETSSLSALSPSRSSRPQSPVLPADKLPAITPIQNWKRPRKDQEAVEGVKVKDEGQADDSESTHSAKRPRVHVDKENVKGQESSPPGPSDKTRAIDFEDVFQNGGGEYRHFIIEDPSNPGKFYIFMCEEHGVHFNSDALKCAGRHLDTKGHGSQPRAAANAIKVLGIEVLNCNAALAKKNNTALAAAIKSGNTQTATERKHSPHVKVIKPEYTY</sequence>
<dbReference type="AlphaFoldDB" id="A0AAE8MVP4"/>
<keyword evidence="1" id="KW-0175">Coiled coil</keyword>
<dbReference type="EMBL" id="ONZQ02000005">
    <property type="protein sequence ID" value="SPO01570.1"/>
    <property type="molecule type" value="Genomic_DNA"/>
</dbReference>
<gene>
    <name evidence="3" type="ORF">DNG_04243</name>
</gene>
<name>A0AAE8MVP4_9PEZI</name>
<feature type="compositionally biased region" description="Low complexity" evidence="2">
    <location>
        <begin position="182"/>
        <end position="201"/>
    </location>
</feature>
<evidence type="ECO:0000256" key="1">
    <source>
        <dbReference type="SAM" id="Coils"/>
    </source>
</evidence>
<evidence type="ECO:0000313" key="3">
    <source>
        <dbReference type="EMBL" id="SPO01570.1"/>
    </source>
</evidence>
<accession>A0AAE8MVP4</accession>
<dbReference type="Proteomes" id="UP001187682">
    <property type="component" value="Unassembled WGS sequence"/>
</dbReference>
<feature type="compositionally biased region" description="Basic and acidic residues" evidence="2">
    <location>
        <begin position="219"/>
        <end position="233"/>
    </location>
</feature>
<reference evidence="3" key="1">
    <citation type="submission" date="2018-03" db="EMBL/GenBank/DDBJ databases">
        <authorList>
            <person name="Guldener U."/>
        </authorList>
    </citation>
    <scope>NUCLEOTIDE SEQUENCE</scope>
</reference>
<keyword evidence="4" id="KW-1185">Reference proteome</keyword>
<comment type="caution">
    <text evidence="3">The sequence shown here is derived from an EMBL/GenBank/DDBJ whole genome shotgun (WGS) entry which is preliminary data.</text>
</comment>
<protein>
    <submittedName>
        <fullName evidence="3">Uncharacterized protein</fullName>
    </submittedName>
</protein>
<feature type="coiled-coil region" evidence="1">
    <location>
        <begin position="64"/>
        <end position="91"/>
    </location>
</feature>
<organism evidence="3 4">
    <name type="scientific">Cephalotrichum gorgonifer</name>
    <dbReference type="NCBI Taxonomy" id="2041049"/>
    <lineage>
        <taxon>Eukaryota</taxon>
        <taxon>Fungi</taxon>
        <taxon>Dikarya</taxon>
        <taxon>Ascomycota</taxon>
        <taxon>Pezizomycotina</taxon>
        <taxon>Sordariomycetes</taxon>
        <taxon>Hypocreomycetidae</taxon>
        <taxon>Microascales</taxon>
        <taxon>Microascaceae</taxon>
        <taxon>Cephalotrichum</taxon>
    </lineage>
</organism>
<feature type="region of interest" description="Disordered" evidence="2">
    <location>
        <begin position="111"/>
        <end position="271"/>
    </location>
</feature>
<evidence type="ECO:0000256" key="2">
    <source>
        <dbReference type="SAM" id="MobiDB-lite"/>
    </source>
</evidence>
<proteinExistence type="predicted"/>